<gene>
    <name evidence="3" type="ORF">NEMBOFW57_006658</name>
</gene>
<sequence>MVELSVGEVSGLIAAGVFVLQTLLALIFPAALVGFVGEENTAVTWSVLGRALQSSPWPSVLQTDAAARHGVLRRVSNGLLLQTAIVLLVSVAAIVTPLGLYQAVEPGGQQLEAFQFLRDDSSFGFGTPDRMAGPFSRSCGNNPCPGSWKNETCVQQGLLERCTVAYGRVIPDDWRTTLRKGASAVGRSVSSIFDVQWRSQVNATDGLGSLGWYLKSGYRQMGILILDPTIQLVDGLIVDAQNGGIGFRNHTVPLPVHEYGSIWSEDILFVEPEAQCVDLNVTFDFELPQRNDGRLSAGNLTLTDRGGFSKLSRTSPNLTISDEGNGQGAIDLKDRAYKAAWANNFLTLAYFNLTDPDSTNITRLDVAPGMGFRGSSAEICAGGSSADFANINSTIVGCGLVYGTARRTDGGSELSPQPGSTWSIPVYSCAASVRATIRTVAFRYNGTGFAALKVTSARPKTYASPSDVPLWAVEDMHSTILRDAQPLWGLLGSSNTTTAIPPALAANISTARQASLRLPGFLTADSIIGGNDWVSSKIGQNLPGVDFYVQALQNAFTIAAPGTVGYEGYTDYSGMTGLALYTKWKRLSASAEGAAEIIKLVWTDIAANSVVGTKGWGLDDPAARGVTAPWDGAAEGRRKRAVDGAGGGSAGGNQAEDEMVSVTVYRRRVRYSLPYMVPAIVVLALAVGVVGTWLVLLVLGRTGPVKMRRLLDATSAGRILGGFLWPEKSVSTKRTDEWVKTVGTKVVLVGSGKHGAVAVAEGKGGQERDMEGRVDGEESIQLMGKDRPT</sequence>
<evidence type="ECO:0000256" key="1">
    <source>
        <dbReference type="SAM" id="MobiDB-lite"/>
    </source>
</evidence>
<comment type="caution">
    <text evidence="3">The sequence shown here is derived from an EMBL/GenBank/DDBJ whole genome shotgun (WGS) entry which is preliminary data.</text>
</comment>
<evidence type="ECO:0000256" key="2">
    <source>
        <dbReference type="SAM" id="Phobius"/>
    </source>
</evidence>
<dbReference type="AlphaFoldDB" id="A0AAD4EXH0"/>
<evidence type="ECO:0000313" key="3">
    <source>
        <dbReference type="EMBL" id="KAG7287153.1"/>
    </source>
</evidence>
<feature type="transmembrane region" description="Helical" evidence="2">
    <location>
        <begin position="675"/>
        <end position="699"/>
    </location>
</feature>
<feature type="region of interest" description="Disordered" evidence="1">
    <location>
        <begin position="762"/>
        <end position="789"/>
    </location>
</feature>
<feature type="compositionally biased region" description="Basic and acidic residues" evidence="1">
    <location>
        <begin position="764"/>
        <end position="776"/>
    </location>
</feature>
<keyword evidence="2" id="KW-0812">Transmembrane</keyword>
<accession>A0AAD4EXH0</accession>
<protein>
    <submittedName>
        <fullName evidence="3">Uncharacterized protein</fullName>
    </submittedName>
</protein>
<proteinExistence type="predicted"/>
<keyword evidence="4" id="KW-1185">Reference proteome</keyword>
<evidence type="ECO:0000313" key="4">
    <source>
        <dbReference type="Proteomes" id="UP001197093"/>
    </source>
</evidence>
<dbReference type="EMBL" id="JAHCVI010000003">
    <property type="protein sequence ID" value="KAG7287153.1"/>
    <property type="molecule type" value="Genomic_DNA"/>
</dbReference>
<reference evidence="3" key="1">
    <citation type="submission" date="2023-02" db="EMBL/GenBank/DDBJ databases">
        <authorList>
            <person name="Palmer J.M."/>
        </authorList>
    </citation>
    <scope>NUCLEOTIDE SEQUENCE</scope>
    <source>
        <strain evidence="3">FW57</strain>
    </source>
</reference>
<name>A0AAD4EXH0_9PEZI</name>
<dbReference type="Proteomes" id="UP001197093">
    <property type="component" value="Unassembled WGS sequence"/>
</dbReference>
<organism evidence="3 4">
    <name type="scientific">Staphylotrichum longicolle</name>
    <dbReference type="NCBI Taxonomy" id="669026"/>
    <lineage>
        <taxon>Eukaryota</taxon>
        <taxon>Fungi</taxon>
        <taxon>Dikarya</taxon>
        <taxon>Ascomycota</taxon>
        <taxon>Pezizomycotina</taxon>
        <taxon>Sordariomycetes</taxon>
        <taxon>Sordariomycetidae</taxon>
        <taxon>Sordariales</taxon>
        <taxon>Chaetomiaceae</taxon>
        <taxon>Staphylotrichum</taxon>
    </lineage>
</organism>
<feature type="transmembrane region" description="Helical" evidence="2">
    <location>
        <begin position="78"/>
        <end position="101"/>
    </location>
</feature>
<keyword evidence="2" id="KW-0472">Membrane</keyword>
<feature type="transmembrane region" description="Helical" evidence="2">
    <location>
        <begin position="12"/>
        <end position="36"/>
    </location>
</feature>
<keyword evidence="2" id="KW-1133">Transmembrane helix</keyword>